<comment type="similarity">
    <text evidence="1">Belongs to the PHAF1 family.</text>
</comment>
<evidence type="ECO:0000313" key="3">
    <source>
        <dbReference type="EMBL" id="KAG0657617.1"/>
    </source>
</evidence>
<proteinExistence type="inferred from homology"/>
<dbReference type="AlphaFoldDB" id="A0A9P6VYV3"/>
<dbReference type="GO" id="GO:0043001">
    <property type="term" value="P:Golgi to plasma membrane protein transport"/>
    <property type="evidence" value="ECO:0007669"/>
    <property type="project" value="TreeGrafter"/>
</dbReference>
<evidence type="ECO:0000256" key="2">
    <source>
        <dbReference type="SAM" id="MobiDB-lite"/>
    </source>
</evidence>
<feature type="region of interest" description="Disordered" evidence="2">
    <location>
        <begin position="432"/>
        <end position="494"/>
    </location>
</feature>
<dbReference type="EMBL" id="PUHQ01000079">
    <property type="protein sequence ID" value="KAG0657617.1"/>
    <property type="molecule type" value="Genomic_DNA"/>
</dbReference>
<feature type="region of interest" description="Disordered" evidence="2">
    <location>
        <begin position="130"/>
        <end position="149"/>
    </location>
</feature>
<protein>
    <submittedName>
        <fullName evidence="3">Uncharacterized protein</fullName>
    </submittedName>
</protein>
<dbReference type="Pfam" id="PF03676">
    <property type="entry name" value="PHAF1"/>
    <property type="match status" value="1"/>
</dbReference>
<keyword evidence="4" id="KW-1185">Reference proteome</keyword>
<sequence length="494" mass="53002">MTASQHPLDLVPGSALGPFRLGSLLFNVLNHVREYRDTYPHANLAWDEQNPLSSPVHLSLTTPPLHLTFSPPAQRLSRIQVTGPNPGSHVAYRQRRLQSTANTAAENDDEDEDEREDVVKRIRTILGPTFGSSKAPTVAKGSTEQDHDEEENMLCYPGVAFGVQKTRSGSTRLKRIVLTPLPIPKGIPIDQAWRHLQTVDNGGVDSLAVAQGDLHRAVIELDPDDLAADKPRVTLRFHSRSAAAAGAVSPPHEDGIPVVVVLEIGETTSEDILCELRSAVRTFWKEDDRLAIHTAAAVGAPSSSFSSASKAALEPANPYFLSYPHLGLTLLISPSSHLLEKVILHSNTPGQVQFGRTARALWTIVRRRRRQRSPAPTAATTSVDADAELGGEVGVGVECGFEAVREYLRGGGEGGGAGEDERPIELDRTAFLSSAGGGPMHSTTGHGSGSEGAQQQQTDSGIRGPSTGTRHSLSPLPLSLSVPGWLQSRVPYDQ</sequence>
<dbReference type="Proteomes" id="UP000777482">
    <property type="component" value="Unassembled WGS sequence"/>
</dbReference>
<dbReference type="OrthoDB" id="411211at2759"/>
<gene>
    <name evidence="3" type="ORF">C6P46_006345</name>
</gene>
<dbReference type="PANTHER" id="PTHR13465">
    <property type="entry name" value="UPF0183 PROTEIN"/>
    <property type="match status" value="1"/>
</dbReference>
<feature type="compositionally biased region" description="Polar residues" evidence="2">
    <location>
        <begin position="453"/>
        <end position="471"/>
    </location>
</feature>
<feature type="compositionally biased region" description="Low complexity" evidence="2">
    <location>
        <begin position="472"/>
        <end position="481"/>
    </location>
</feature>
<name>A0A9P6VYV3_RHOMI</name>
<dbReference type="InterPro" id="IPR039156">
    <property type="entry name" value="PHAF1/BROMI"/>
</dbReference>
<evidence type="ECO:0000313" key="4">
    <source>
        <dbReference type="Proteomes" id="UP000777482"/>
    </source>
</evidence>
<reference evidence="3 4" key="1">
    <citation type="submission" date="2020-11" db="EMBL/GenBank/DDBJ databases">
        <title>Kefir isolates.</title>
        <authorList>
            <person name="Marcisauskas S."/>
            <person name="Kim Y."/>
            <person name="Blasche S."/>
        </authorList>
    </citation>
    <scope>NUCLEOTIDE SEQUENCE [LARGE SCALE GENOMIC DNA]</scope>
    <source>
        <strain evidence="3 4">KR</strain>
    </source>
</reference>
<dbReference type="GO" id="GO:0005802">
    <property type="term" value="C:trans-Golgi network"/>
    <property type="evidence" value="ECO:0007669"/>
    <property type="project" value="TreeGrafter"/>
</dbReference>
<evidence type="ECO:0000256" key="1">
    <source>
        <dbReference type="ARBA" id="ARBA00024339"/>
    </source>
</evidence>
<dbReference type="InterPro" id="IPR005373">
    <property type="entry name" value="PHAF1"/>
</dbReference>
<accession>A0A9P6VYV3</accession>
<organism evidence="3 4">
    <name type="scientific">Rhodotorula mucilaginosa</name>
    <name type="common">Yeast</name>
    <name type="synonym">Rhodotorula rubra</name>
    <dbReference type="NCBI Taxonomy" id="5537"/>
    <lineage>
        <taxon>Eukaryota</taxon>
        <taxon>Fungi</taxon>
        <taxon>Dikarya</taxon>
        <taxon>Basidiomycota</taxon>
        <taxon>Pucciniomycotina</taxon>
        <taxon>Microbotryomycetes</taxon>
        <taxon>Sporidiobolales</taxon>
        <taxon>Sporidiobolaceae</taxon>
        <taxon>Rhodotorula</taxon>
    </lineage>
</organism>
<dbReference type="PANTHER" id="PTHR13465:SF2">
    <property type="entry name" value="PHAGOSOME ASSEMBLY FACTOR 1"/>
    <property type="match status" value="1"/>
</dbReference>
<comment type="caution">
    <text evidence="3">The sequence shown here is derived from an EMBL/GenBank/DDBJ whole genome shotgun (WGS) entry which is preliminary data.</text>
</comment>